<dbReference type="InterPro" id="IPR036291">
    <property type="entry name" value="NAD(P)-bd_dom_sf"/>
</dbReference>
<feature type="non-terminal residue" evidence="2">
    <location>
        <position position="40"/>
    </location>
</feature>
<name>A0A6G3T2D3_STRAQ</name>
<organism evidence="2">
    <name type="scientific">Streptomyces anulatus</name>
    <name type="common">Streptomyces chrysomallus</name>
    <dbReference type="NCBI Taxonomy" id="1892"/>
    <lineage>
        <taxon>Bacteria</taxon>
        <taxon>Bacillati</taxon>
        <taxon>Actinomycetota</taxon>
        <taxon>Actinomycetes</taxon>
        <taxon>Kitasatosporales</taxon>
        <taxon>Streptomycetaceae</taxon>
        <taxon>Streptomyces</taxon>
    </lineage>
</organism>
<feature type="domain" description="NAD-dependent epimerase/dehydratase" evidence="1">
    <location>
        <begin position="9"/>
        <end position="38"/>
    </location>
</feature>
<dbReference type="SUPFAM" id="SSF51735">
    <property type="entry name" value="NAD(P)-binding Rossmann-fold domains"/>
    <property type="match status" value="1"/>
</dbReference>
<proteinExistence type="predicted"/>
<comment type="caution">
    <text evidence="2">The sequence shown here is derived from an EMBL/GenBank/DDBJ whole genome shotgun (WGS) entry which is preliminary data.</text>
</comment>
<dbReference type="EMBL" id="JAAGMK010000978">
    <property type="protein sequence ID" value="NEB89283.1"/>
    <property type="molecule type" value="Genomic_DNA"/>
</dbReference>
<dbReference type="InterPro" id="IPR001509">
    <property type="entry name" value="Epimerase_deHydtase"/>
</dbReference>
<sequence length="40" mass="3998">MTAAPTGRITVTGATGTLGTALVRELAGRGHRPLALVRPG</sequence>
<accession>A0A6G3T2D3</accession>
<gene>
    <name evidence="2" type="ORF">G3I43_34775</name>
</gene>
<dbReference type="AlphaFoldDB" id="A0A6G3T2D3"/>
<evidence type="ECO:0000259" key="1">
    <source>
        <dbReference type="Pfam" id="PF01370"/>
    </source>
</evidence>
<dbReference type="Pfam" id="PF01370">
    <property type="entry name" value="Epimerase"/>
    <property type="match status" value="1"/>
</dbReference>
<protein>
    <submittedName>
        <fullName evidence="2">NmrA family NAD(P)-binding protein</fullName>
    </submittedName>
</protein>
<reference evidence="2" key="1">
    <citation type="submission" date="2020-01" db="EMBL/GenBank/DDBJ databases">
        <title>Insect and environment-associated Actinomycetes.</title>
        <authorList>
            <person name="Currrie C."/>
            <person name="Chevrette M."/>
            <person name="Carlson C."/>
            <person name="Stubbendieck R."/>
            <person name="Wendt-Pienkowski E."/>
        </authorList>
    </citation>
    <scope>NUCLEOTIDE SEQUENCE</scope>
    <source>
        <strain evidence="2">SID505</strain>
    </source>
</reference>
<dbReference type="Gene3D" id="3.40.50.720">
    <property type="entry name" value="NAD(P)-binding Rossmann-like Domain"/>
    <property type="match status" value="1"/>
</dbReference>
<evidence type="ECO:0000313" key="2">
    <source>
        <dbReference type="EMBL" id="NEB89283.1"/>
    </source>
</evidence>